<dbReference type="AlphaFoldDB" id="A0A7H2BCK2"/>
<evidence type="ECO:0000313" key="2">
    <source>
        <dbReference type="Proteomes" id="UP000516404"/>
    </source>
</evidence>
<dbReference type="RefSeq" id="WP_190724293.1">
    <property type="nucleotide sequence ID" value="NZ_CP061539.1"/>
</dbReference>
<dbReference type="GO" id="GO:0016874">
    <property type="term" value="F:ligase activity"/>
    <property type="evidence" value="ECO:0007669"/>
    <property type="project" value="UniProtKB-KW"/>
</dbReference>
<organism evidence="1 2">
    <name type="scientific">Rothia terrae</name>
    <dbReference type="NCBI Taxonomy" id="396015"/>
    <lineage>
        <taxon>Bacteria</taxon>
        <taxon>Bacillati</taxon>
        <taxon>Actinomycetota</taxon>
        <taxon>Actinomycetes</taxon>
        <taxon>Micrococcales</taxon>
        <taxon>Micrococcaceae</taxon>
        <taxon>Rothia</taxon>
    </lineage>
</organism>
<dbReference type="Gene3D" id="3.90.1140.10">
    <property type="entry name" value="Cyclic phosphodiesterase"/>
    <property type="match status" value="1"/>
</dbReference>
<dbReference type="EMBL" id="CP061539">
    <property type="protein sequence ID" value="QNV37398.1"/>
    <property type="molecule type" value="Genomic_DNA"/>
</dbReference>
<proteinExistence type="predicted"/>
<sequence length="191" mass="20829">MTSSSELNADETQSVPVSPTLLAQQRYVSILAKVPDELAHYVLAWRGAQPEIDDSGSVHITVLVSPEPDNMGNVFESLRNALSGTGSIPVTVGEPASFSPITAVSYLTIDEGADELIRLNAISEHAAGASASPFDYHPHITLAQHVPENVILRSLEHFAQIPERLKHFEIDTLRVYEFDGQMWRGIGSIDL</sequence>
<reference evidence="1 2" key="1">
    <citation type="submission" date="2020-09" db="EMBL/GenBank/DDBJ databases">
        <title>Investigation of environmental microbes.</title>
        <authorList>
            <person name="Ou Y."/>
            <person name="Kang Q."/>
        </authorList>
    </citation>
    <scope>NUCLEOTIDE SEQUENCE [LARGE SCALE GENOMIC DNA]</scope>
    <source>
        <strain evidence="1 2">KJZ-14</strain>
    </source>
</reference>
<evidence type="ECO:0000313" key="1">
    <source>
        <dbReference type="EMBL" id="QNV37398.1"/>
    </source>
</evidence>
<dbReference type="GeneID" id="96624418"/>
<name>A0A7H2BCK2_9MICC</name>
<dbReference type="SUPFAM" id="SSF55144">
    <property type="entry name" value="LigT-like"/>
    <property type="match status" value="1"/>
</dbReference>
<protein>
    <submittedName>
        <fullName evidence="1">2'-5' RNA ligase family protein</fullName>
    </submittedName>
</protein>
<keyword evidence="2" id="KW-1185">Reference proteome</keyword>
<accession>A0A7H2BCK2</accession>
<dbReference type="Proteomes" id="UP000516404">
    <property type="component" value="Chromosome"/>
</dbReference>
<dbReference type="Pfam" id="PF13563">
    <property type="entry name" value="2_5_RNA_ligase2"/>
    <property type="match status" value="1"/>
</dbReference>
<gene>
    <name evidence="1" type="ORF">IDM49_09210</name>
</gene>
<keyword evidence="1" id="KW-0436">Ligase</keyword>
<dbReference type="InterPro" id="IPR009097">
    <property type="entry name" value="Cyclic_Pdiesterase"/>
</dbReference>
<dbReference type="KEGG" id="rter:IDM49_09210"/>